<keyword evidence="2" id="KW-0378">Hydrolase</keyword>
<protein>
    <submittedName>
        <fullName evidence="2">Glycosyl hydrolase family protein</fullName>
        <ecNumber evidence="2">3.2.1.86</ecNumber>
    </submittedName>
</protein>
<evidence type="ECO:0000313" key="3">
    <source>
        <dbReference type="Proteomes" id="UP000045541"/>
    </source>
</evidence>
<dbReference type="SUPFAM" id="SSF51445">
    <property type="entry name" value="(Trans)glycosidases"/>
    <property type="match status" value="1"/>
</dbReference>
<dbReference type="AlphaFoldDB" id="A0A822RLT5"/>
<dbReference type="EMBL" id="CMWB01000011">
    <property type="protein sequence ID" value="CKJ07110.1"/>
    <property type="molecule type" value="Genomic_DNA"/>
</dbReference>
<reference evidence="2 3" key="1">
    <citation type="submission" date="2015-03" db="EMBL/GenBank/DDBJ databases">
        <authorList>
            <consortium name="Pathogen Informatics"/>
            <person name="Murphy D."/>
        </authorList>
    </citation>
    <scope>NUCLEOTIDE SEQUENCE [LARGE SCALE GENOMIC DNA]</scope>
    <source>
        <strain evidence="2 3">0310</strain>
    </source>
</reference>
<dbReference type="GO" id="GO:0008706">
    <property type="term" value="F:6-phospho-beta-glucosidase activity"/>
    <property type="evidence" value="ECO:0007669"/>
    <property type="project" value="UniProtKB-EC"/>
</dbReference>
<organism evidence="2 3">
    <name type="scientific">Streptococcus pneumoniae</name>
    <dbReference type="NCBI Taxonomy" id="1313"/>
    <lineage>
        <taxon>Bacteria</taxon>
        <taxon>Bacillati</taxon>
        <taxon>Bacillota</taxon>
        <taxon>Bacilli</taxon>
        <taxon>Lactobacillales</taxon>
        <taxon>Streptococcaceae</taxon>
        <taxon>Streptococcus</taxon>
    </lineage>
</organism>
<dbReference type="InterPro" id="IPR017853">
    <property type="entry name" value="GH"/>
</dbReference>
<dbReference type="Gene3D" id="3.20.20.80">
    <property type="entry name" value="Glycosidases"/>
    <property type="match status" value="1"/>
</dbReference>
<dbReference type="GO" id="GO:0016052">
    <property type="term" value="P:carbohydrate catabolic process"/>
    <property type="evidence" value="ECO:0007669"/>
    <property type="project" value="TreeGrafter"/>
</dbReference>
<evidence type="ECO:0000313" key="2">
    <source>
        <dbReference type="EMBL" id="CKJ07110.1"/>
    </source>
</evidence>
<dbReference type="InterPro" id="IPR001360">
    <property type="entry name" value="Glyco_hydro_1"/>
</dbReference>
<dbReference type="Proteomes" id="UP000045541">
    <property type="component" value="Unassembled WGS sequence"/>
</dbReference>
<dbReference type="PANTHER" id="PTHR10353:SF139">
    <property type="entry name" value="6-PHOSPHO-BETA-GLUCOSIDASE GMUD"/>
    <property type="match status" value="1"/>
</dbReference>
<name>A0A822RLT5_STREE</name>
<dbReference type="EC" id="3.2.1.86" evidence="2"/>
<proteinExistence type="inferred from homology"/>
<dbReference type="Pfam" id="PF00232">
    <property type="entry name" value="Glyco_hydro_1"/>
    <property type="match status" value="1"/>
</dbReference>
<comment type="similarity">
    <text evidence="1">Belongs to the glycosyl hydrolase 1 family.</text>
</comment>
<dbReference type="PANTHER" id="PTHR10353">
    <property type="entry name" value="GLYCOSYL HYDROLASE"/>
    <property type="match status" value="1"/>
</dbReference>
<accession>A0A822RLT5</accession>
<keyword evidence="2" id="KW-0326">Glycosidase</keyword>
<gene>
    <name evidence="2" type="primary">gmuD_3</name>
    <name evidence="2" type="ORF">ERS096071_00842</name>
</gene>
<comment type="caution">
    <text evidence="2">The sequence shown here is derived from an EMBL/GenBank/DDBJ whole genome shotgun (WGS) entry which is preliminary data.</text>
</comment>
<sequence>MKKKLVFPNLFWWGAASSGPQTEGQYGKVHENVMDYWFKTHPEDFFDNVGPLVASNFFHTYTEDFHLMKEIGVNSFRTSIQWSRLIKNLETGEPDPKSIAFYNAIIEEAKKNQMDLVMNLHHFDLPVELLQKYGGWESKHVVELFVKFAKTAFTCFGDKVHYWTTFNEPMVIPEAGYLYAFHYPNLKGKGKEAVQVIYNLNLASAKVIQLYRSLGLDGKIGIILNLTPAYPRSNSPEDLEASRFTEDFFNKVFLNPAIKRNFPRKIGKTARERWRVMESYRKRASTDEIKYG</sequence>
<evidence type="ECO:0000256" key="1">
    <source>
        <dbReference type="RuleBase" id="RU003690"/>
    </source>
</evidence>
<dbReference type="GO" id="GO:0005829">
    <property type="term" value="C:cytosol"/>
    <property type="evidence" value="ECO:0007669"/>
    <property type="project" value="TreeGrafter"/>
</dbReference>